<gene>
    <name evidence="1" type="ORF">KSB_93230</name>
</gene>
<name>A0ABQ3V714_9CHLR</name>
<comment type="caution">
    <text evidence="1">The sequence shown here is derived from an EMBL/GenBank/DDBJ whole genome shotgun (WGS) entry which is preliminary data.</text>
</comment>
<evidence type="ECO:0000313" key="1">
    <source>
        <dbReference type="EMBL" id="GHO60848.1"/>
    </source>
</evidence>
<sequence>MESREIRGGWLLLCEPSGEGLRQVRHLVVKPGEKGKNLFWGKIHGAPI</sequence>
<reference evidence="1 2" key="1">
    <citation type="journal article" date="2021" name="Int. J. Syst. Evol. Microbiol.">
        <title>Reticulibacter mediterranei gen. nov., sp. nov., within the new family Reticulibacteraceae fam. nov., and Ktedonospora formicarum gen. nov., sp. nov., Ktedonobacter robiniae sp. nov., Dictyobacter formicarum sp. nov. and Dictyobacter arantiisoli sp. nov., belonging to the class Ktedonobacteria.</title>
        <authorList>
            <person name="Yabe S."/>
            <person name="Zheng Y."/>
            <person name="Wang C.M."/>
            <person name="Sakai Y."/>
            <person name="Abe K."/>
            <person name="Yokota A."/>
            <person name="Donadio S."/>
            <person name="Cavaletti L."/>
            <person name="Monciardini P."/>
        </authorList>
    </citation>
    <scope>NUCLEOTIDE SEQUENCE [LARGE SCALE GENOMIC DNA]</scope>
    <source>
        <strain evidence="1 2">SOSP1-30</strain>
    </source>
</reference>
<evidence type="ECO:0000313" key="2">
    <source>
        <dbReference type="Proteomes" id="UP000654345"/>
    </source>
</evidence>
<keyword evidence="2" id="KW-1185">Reference proteome</keyword>
<accession>A0ABQ3V714</accession>
<dbReference type="EMBL" id="BNJG01000007">
    <property type="protein sequence ID" value="GHO60848.1"/>
    <property type="molecule type" value="Genomic_DNA"/>
</dbReference>
<organism evidence="1 2">
    <name type="scientific">Ktedonobacter robiniae</name>
    <dbReference type="NCBI Taxonomy" id="2778365"/>
    <lineage>
        <taxon>Bacteria</taxon>
        <taxon>Bacillati</taxon>
        <taxon>Chloroflexota</taxon>
        <taxon>Ktedonobacteria</taxon>
        <taxon>Ktedonobacterales</taxon>
        <taxon>Ktedonobacteraceae</taxon>
        <taxon>Ktedonobacter</taxon>
    </lineage>
</organism>
<dbReference type="Proteomes" id="UP000654345">
    <property type="component" value="Unassembled WGS sequence"/>
</dbReference>
<proteinExistence type="predicted"/>
<protein>
    <submittedName>
        <fullName evidence="1">Uncharacterized protein</fullName>
    </submittedName>
</protein>